<evidence type="ECO:0000259" key="8">
    <source>
        <dbReference type="PROSITE" id="PS51918"/>
    </source>
</evidence>
<dbReference type="AlphaFoldDB" id="A0A0F6SGG5"/>
<organism evidence="9 10">
    <name type="scientific">Sandaracinus amylolyticus</name>
    <dbReference type="NCBI Taxonomy" id="927083"/>
    <lineage>
        <taxon>Bacteria</taxon>
        <taxon>Pseudomonadati</taxon>
        <taxon>Myxococcota</taxon>
        <taxon>Polyangia</taxon>
        <taxon>Polyangiales</taxon>
        <taxon>Sandaracinaceae</taxon>
        <taxon>Sandaracinus</taxon>
    </lineage>
</organism>
<feature type="domain" description="Radical SAM core" evidence="8">
    <location>
        <begin position="1"/>
        <end position="232"/>
    </location>
</feature>
<dbReference type="InterPro" id="IPR007197">
    <property type="entry name" value="rSAM"/>
</dbReference>
<sequence>MTAYHLLAKPTGAICNLDCDYCFFLSKEELYPGSTFRMSEETLSEYLRQYLESQIGPDIQIAWQGGEPTLMGLEFFRRSVALAEKHRRVGTRVTYSIQTNGTLLDDEWCRFLRQHRVLVGLSLDGPRDLHDAYRHDKGGHPTFDKVMRALRLLQAHEVDVNVLTSVHAANAEHPLEVYRFLRDEAGVRFIQTIPIVERDDSAPHDGSRVTSRSVTGAQYGEFLTAIFDEWVERDVGEVFVQMFDVALASWFGEPHGLCVHSETCGAALAMEHNGDLYSCDHFVEAEHLLGNIHRRHMSSLASSEAQMAFGRAKRESLPRQCRQCDVRFACHGGCPKDRILESADGEPGLNYLCDGYLRFFRHVRPAMERMCALLRAGRAPAEIVSERSLGEPRE</sequence>
<dbReference type="CDD" id="cd21120">
    <property type="entry name" value="SPASM_anSME"/>
    <property type="match status" value="1"/>
</dbReference>
<keyword evidence="5" id="KW-0408">Iron</keyword>
<keyword evidence="6" id="KW-0411">Iron-sulfur</keyword>
<evidence type="ECO:0000256" key="5">
    <source>
        <dbReference type="ARBA" id="ARBA00023004"/>
    </source>
</evidence>
<gene>
    <name evidence="9" type="ORF">DB32_005803</name>
</gene>
<proteinExistence type="inferred from homology"/>
<dbReference type="SFLD" id="SFLDG01386">
    <property type="entry name" value="main_SPASM_domain-containing"/>
    <property type="match status" value="1"/>
</dbReference>
<comment type="similarity">
    <text evidence="7">Belongs to the radical SAM superfamily. Anaerobic sulfatase-maturating enzyme family.</text>
</comment>
<dbReference type="PROSITE" id="PS51918">
    <property type="entry name" value="RADICAL_SAM"/>
    <property type="match status" value="1"/>
</dbReference>
<evidence type="ECO:0000256" key="2">
    <source>
        <dbReference type="ARBA" id="ARBA00022485"/>
    </source>
</evidence>
<dbReference type="SFLD" id="SFLDS00029">
    <property type="entry name" value="Radical_SAM"/>
    <property type="match status" value="1"/>
</dbReference>
<protein>
    <submittedName>
        <fullName evidence="9">Putative arylsulfatase regulatory protein</fullName>
    </submittedName>
</protein>
<dbReference type="Pfam" id="PF04055">
    <property type="entry name" value="Radical_SAM"/>
    <property type="match status" value="1"/>
</dbReference>
<dbReference type="SFLD" id="SFLDG01384">
    <property type="entry name" value="thioether_bond_formation_requi"/>
    <property type="match status" value="1"/>
</dbReference>
<dbReference type="EMBL" id="CP011125">
    <property type="protein sequence ID" value="AKF08654.1"/>
    <property type="molecule type" value="Genomic_DNA"/>
</dbReference>
<dbReference type="SFLD" id="SFLDG01067">
    <property type="entry name" value="SPASM/twitch_domain_containing"/>
    <property type="match status" value="1"/>
</dbReference>
<reference evidence="9 10" key="1">
    <citation type="submission" date="2015-03" db="EMBL/GenBank/DDBJ databases">
        <title>Genome assembly of Sandaracinus amylolyticus DSM 53668.</title>
        <authorList>
            <person name="Sharma G."/>
            <person name="Subramanian S."/>
        </authorList>
    </citation>
    <scope>NUCLEOTIDE SEQUENCE [LARGE SCALE GENOMIC DNA]</scope>
    <source>
        <strain evidence="9 10">DSM 53668</strain>
    </source>
</reference>
<dbReference type="Pfam" id="PF13186">
    <property type="entry name" value="SPASM"/>
    <property type="match status" value="1"/>
</dbReference>
<dbReference type="InterPro" id="IPR013785">
    <property type="entry name" value="Aldolase_TIM"/>
</dbReference>
<dbReference type="OrthoDB" id="9782387at2"/>
<dbReference type="GO" id="GO:0016491">
    <property type="term" value="F:oxidoreductase activity"/>
    <property type="evidence" value="ECO:0007669"/>
    <property type="project" value="InterPro"/>
</dbReference>
<evidence type="ECO:0000256" key="6">
    <source>
        <dbReference type="ARBA" id="ARBA00023014"/>
    </source>
</evidence>
<dbReference type="InterPro" id="IPR047207">
    <property type="entry name" value="SPASM_anSME"/>
</dbReference>
<dbReference type="SFLD" id="SFLDG01072">
    <property type="entry name" value="dehydrogenase_like"/>
    <property type="match status" value="1"/>
</dbReference>
<dbReference type="GO" id="GO:0046872">
    <property type="term" value="F:metal ion binding"/>
    <property type="evidence" value="ECO:0007669"/>
    <property type="project" value="UniProtKB-KW"/>
</dbReference>
<dbReference type="SFLD" id="SFLDF00285">
    <property type="entry name" value="anaerobic_Ser-type_sulfatase-m"/>
    <property type="match status" value="1"/>
</dbReference>
<evidence type="ECO:0000256" key="1">
    <source>
        <dbReference type="ARBA" id="ARBA00001966"/>
    </source>
</evidence>
<dbReference type="PANTHER" id="PTHR43273">
    <property type="entry name" value="ANAEROBIC SULFATASE-MATURATING ENZYME HOMOLOG ASLB-RELATED"/>
    <property type="match status" value="1"/>
</dbReference>
<evidence type="ECO:0000256" key="4">
    <source>
        <dbReference type="ARBA" id="ARBA00022723"/>
    </source>
</evidence>
<name>A0A0F6SGG5_9BACT</name>
<dbReference type="KEGG" id="samy:DB32_005803"/>
<keyword evidence="2" id="KW-0004">4Fe-4S</keyword>
<dbReference type="Proteomes" id="UP000034883">
    <property type="component" value="Chromosome"/>
</dbReference>
<dbReference type="NCBIfam" id="TIGR03942">
    <property type="entry name" value="sulfatase_rSAM"/>
    <property type="match status" value="1"/>
</dbReference>
<dbReference type="Gene3D" id="3.20.20.70">
    <property type="entry name" value="Aldolase class I"/>
    <property type="match status" value="1"/>
</dbReference>
<dbReference type="InterPro" id="IPR034491">
    <property type="entry name" value="Anaerob_Ser_sulfatase-maturase"/>
</dbReference>
<dbReference type="NCBIfam" id="TIGR04085">
    <property type="entry name" value="rSAM_more_4Fe4S"/>
    <property type="match status" value="1"/>
</dbReference>
<accession>A0A0F6SGG5</accession>
<dbReference type="PANTHER" id="PTHR43273:SF3">
    <property type="entry name" value="ANAEROBIC SULFATASE-MATURATING ENZYME HOMOLOG ASLB-RELATED"/>
    <property type="match status" value="1"/>
</dbReference>
<dbReference type="STRING" id="927083.DB32_005803"/>
<dbReference type="GO" id="GO:0051539">
    <property type="term" value="F:4 iron, 4 sulfur cluster binding"/>
    <property type="evidence" value="ECO:0007669"/>
    <property type="project" value="UniProtKB-KW"/>
</dbReference>
<evidence type="ECO:0000256" key="7">
    <source>
        <dbReference type="ARBA" id="ARBA00023601"/>
    </source>
</evidence>
<keyword evidence="4" id="KW-0479">Metal-binding</keyword>
<dbReference type="CDD" id="cd01335">
    <property type="entry name" value="Radical_SAM"/>
    <property type="match status" value="1"/>
</dbReference>
<evidence type="ECO:0000313" key="9">
    <source>
        <dbReference type="EMBL" id="AKF08654.1"/>
    </source>
</evidence>
<dbReference type="InterPro" id="IPR023885">
    <property type="entry name" value="4Fe4S-binding_SPASM_dom"/>
</dbReference>
<dbReference type="InterPro" id="IPR058240">
    <property type="entry name" value="rSAM_sf"/>
</dbReference>
<comment type="cofactor">
    <cofactor evidence="1">
        <name>[4Fe-4S] cluster</name>
        <dbReference type="ChEBI" id="CHEBI:49883"/>
    </cofactor>
</comment>
<evidence type="ECO:0000256" key="3">
    <source>
        <dbReference type="ARBA" id="ARBA00022691"/>
    </source>
</evidence>
<keyword evidence="10" id="KW-1185">Reference proteome</keyword>
<evidence type="ECO:0000313" key="10">
    <source>
        <dbReference type="Proteomes" id="UP000034883"/>
    </source>
</evidence>
<dbReference type="SUPFAM" id="SSF102114">
    <property type="entry name" value="Radical SAM enzymes"/>
    <property type="match status" value="1"/>
</dbReference>
<keyword evidence="3" id="KW-0949">S-adenosyl-L-methionine</keyword>
<dbReference type="InterPro" id="IPR023867">
    <property type="entry name" value="Sulphatase_maturase_rSAM"/>
</dbReference>